<dbReference type="GO" id="GO:0006633">
    <property type="term" value="P:fatty acid biosynthetic process"/>
    <property type="evidence" value="ECO:0007669"/>
    <property type="project" value="UniProtKB-KW"/>
</dbReference>
<protein>
    <recommendedName>
        <fullName evidence="15">Peroxisomal trans-2-enoyl-CoA reductase</fullName>
        <ecNumber evidence="14">1.3.1.38</ecNumber>
    </recommendedName>
</protein>
<reference evidence="22 23" key="1">
    <citation type="submission" date="2014-02" db="EMBL/GenBank/DDBJ databases">
        <title>The small core and large imbalanced accessory genome model reveals a collaborative survival strategy of Sorangium cellulosum strains in nature.</title>
        <authorList>
            <person name="Han K."/>
            <person name="Peng R."/>
            <person name="Blom J."/>
            <person name="Li Y.-Z."/>
        </authorList>
    </citation>
    <scope>NUCLEOTIDE SEQUENCE [LARGE SCALE GENOMIC DNA]</scope>
    <source>
        <strain evidence="22 23">So0157-25</strain>
    </source>
</reference>
<keyword evidence="11" id="KW-0275">Fatty acid biosynthesis</keyword>
<dbReference type="PRINTS" id="PR00080">
    <property type="entry name" value="SDRFAMILY"/>
</dbReference>
<dbReference type="Gene3D" id="3.40.50.720">
    <property type="entry name" value="NAD(P)-binding Rossmann-like Domain"/>
    <property type="match status" value="1"/>
</dbReference>
<organism evidence="22 23">
    <name type="scientific">Sorangium cellulosum</name>
    <name type="common">Polyangium cellulosum</name>
    <dbReference type="NCBI Taxonomy" id="56"/>
    <lineage>
        <taxon>Bacteria</taxon>
        <taxon>Pseudomonadati</taxon>
        <taxon>Myxococcota</taxon>
        <taxon>Polyangia</taxon>
        <taxon>Polyangiales</taxon>
        <taxon>Polyangiaceae</taxon>
        <taxon>Sorangium</taxon>
    </lineage>
</organism>
<comment type="catalytic activity">
    <reaction evidence="18">
        <text>(2E)-hexenoyl-CoA + NADPH + H(+) = hexanoyl-CoA + NADP(+)</text>
        <dbReference type="Rhea" id="RHEA:44956"/>
        <dbReference type="ChEBI" id="CHEBI:15378"/>
        <dbReference type="ChEBI" id="CHEBI:57783"/>
        <dbReference type="ChEBI" id="CHEBI:58349"/>
        <dbReference type="ChEBI" id="CHEBI:62077"/>
        <dbReference type="ChEBI" id="CHEBI:62620"/>
    </reaction>
    <physiologicalReaction direction="left-to-right" evidence="18">
        <dbReference type="Rhea" id="RHEA:44957"/>
    </physiologicalReaction>
</comment>
<evidence type="ECO:0000256" key="13">
    <source>
        <dbReference type="ARBA" id="ARBA00038622"/>
    </source>
</evidence>
<keyword evidence="8" id="KW-0560">Oxidoreductase</keyword>
<comment type="caution">
    <text evidence="22">The sequence shown here is derived from an EMBL/GenBank/DDBJ whole genome shotgun (WGS) entry which is preliminary data.</text>
</comment>
<proteinExistence type="inferred from homology"/>
<dbReference type="Proteomes" id="UP000075420">
    <property type="component" value="Unassembled WGS sequence"/>
</dbReference>
<evidence type="ECO:0000256" key="2">
    <source>
        <dbReference type="ARBA" id="ARBA00005189"/>
    </source>
</evidence>
<evidence type="ECO:0000256" key="3">
    <source>
        <dbReference type="ARBA" id="ARBA00006484"/>
    </source>
</evidence>
<comment type="catalytic activity">
    <reaction evidence="21">
        <text>(2E)-octenoyl-CoA + NADPH + H(+) = octanoyl-CoA + NADP(+)</text>
        <dbReference type="Rhea" id="RHEA:44952"/>
        <dbReference type="ChEBI" id="CHEBI:15378"/>
        <dbReference type="ChEBI" id="CHEBI:57386"/>
        <dbReference type="ChEBI" id="CHEBI:57783"/>
        <dbReference type="ChEBI" id="CHEBI:58349"/>
        <dbReference type="ChEBI" id="CHEBI:62242"/>
    </reaction>
    <physiologicalReaction direction="left-to-right" evidence="21">
        <dbReference type="Rhea" id="RHEA:44953"/>
    </physiologicalReaction>
</comment>
<evidence type="ECO:0000256" key="19">
    <source>
        <dbReference type="ARBA" id="ARBA00049251"/>
    </source>
</evidence>
<accession>A0A150NY62</accession>
<evidence type="ECO:0000313" key="22">
    <source>
        <dbReference type="EMBL" id="KYF46686.1"/>
    </source>
</evidence>
<dbReference type="PANTHER" id="PTHR24317">
    <property type="entry name" value="PEROXISOMAL TRANS-2-ENOYL-COA REDUCTASE"/>
    <property type="match status" value="1"/>
</dbReference>
<evidence type="ECO:0000256" key="18">
    <source>
        <dbReference type="ARBA" id="ARBA00049108"/>
    </source>
</evidence>
<gene>
    <name evidence="22" type="ORF">BE08_09895</name>
</gene>
<evidence type="ECO:0000256" key="5">
    <source>
        <dbReference type="ARBA" id="ARBA00022553"/>
    </source>
</evidence>
<dbReference type="Pfam" id="PF13561">
    <property type="entry name" value="adh_short_C2"/>
    <property type="match status" value="1"/>
</dbReference>
<evidence type="ECO:0000256" key="17">
    <source>
        <dbReference type="ARBA" id="ARBA00048686"/>
    </source>
</evidence>
<evidence type="ECO:0000256" key="11">
    <source>
        <dbReference type="ARBA" id="ARBA00023160"/>
    </source>
</evidence>
<evidence type="ECO:0000256" key="4">
    <source>
        <dbReference type="ARBA" id="ARBA00022516"/>
    </source>
</evidence>
<comment type="catalytic activity">
    <reaction evidence="20">
        <text>(2E)-decenoyl-CoA + NADPH + H(+) = decanoyl-CoA + NADP(+)</text>
        <dbReference type="Rhea" id="RHEA:44960"/>
        <dbReference type="ChEBI" id="CHEBI:15378"/>
        <dbReference type="ChEBI" id="CHEBI:57783"/>
        <dbReference type="ChEBI" id="CHEBI:58349"/>
        <dbReference type="ChEBI" id="CHEBI:61406"/>
        <dbReference type="ChEBI" id="CHEBI:61430"/>
    </reaction>
    <physiologicalReaction direction="left-to-right" evidence="20">
        <dbReference type="Rhea" id="RHEA:44961"/>
    </physiologicalReaction>
</comment>
<dbReference type="PRINTS" id="PR00081">
    <property type="entry name" value="GDHRDH"/>
</dbReference>
<dbReference type="InterPro" id="IPR036291">
    <property type="entry name" value="NAD(P)-bd_dom_sf"/>
</dbReference>
<evidence type="ECO:0000313" key="23">
    <source>
        <dbReference type="Proteomes" id="UP000075420"/>
    </source>
</evidence>
<evidence type="ECO:0000256" key="20">
    <source>
        <dbReference type="ARBA" id="ARBA00049386"/>
    </source>
</evidence>
<evidence type="ECO:0000256" key="14">
    <source>
        <dbReference type="ARBA" id="ARBA00038849"/>
    </source>
</evidence>
<keyword evidence="7" id="KW-0521">NADP</keyword>
<name>A0A150NY62_SORCE</name>
<evidence type="ECO:0000256" key="21">
    <source>
        <dbReference type="ARBA" id="ARBA00049559"/>
    </source>
</evidence>
<sequence>MTQARSIFAPGLFGNQVAIVTGGGSGIGLACARELAHLGAKVALCGRKADRLEAAAKALESDGIPGGHVLAAPCDIREPEQIAAFVGQVLDRFGRADVLVNNAGGQFPSPAADMTPRGWEAVVRNNLNGTFFMTREVARRAMIPARRGRVVNVTASVGRGFPGMAHTGAARAGVENLTRSLAVEWAAHGIRVNAVAPGNNIRSSGTAQYGDELLELARRATPLKRLGTPEEVARLIVFLASDTNDFITGAVYGVD</sequence>
<dbReference type="AlphaFoldDB" id="A0A150NY62"/>
<dbReference type="PANTHER" id="PTHR24317:SF7">
    <property type="entry name" value="PEROXISOMAL TRANS-2-ENOYL-COA REDUCTASE"/>
    <property type="match status" value="1"/>
</dbReference>
<keyword evidence="6" id="KW-0276">Fatty acid metabolism</keyword>
<comment type="catalytic activity">
    <reaction evidence="17">
        <text>(2E)-tetradecenoyl-CoA + NADPH + H(+) = tetradecanoyl-CoA + NADP(+)</text>
        <dbReference type="Rhea" id="RHEA:44968"/>
        <dbReference type="ChEBI" id="CHEBI:15378"/>
        <dbReference type="ChEBI" id="CHEBI:57385"/>
        <dbReference type="ChEBI" id="CHEBI:57783"/>
        <dbReference type="ChEBI" id="CHEBI:58349"/>
        <dbReference type="ChEBI" id="CHEBI:61405"/>
    </reaction>
    <physiologicalReaction direction="left-to-right" evidence="17">
        <dbReference type="Rhea" id="RHEA:44969"/>
    </physiologicalReaction>
</comment>
<evidence type="ECO:0000256" key="12">
    <source>
        <dbReference type="ARBA" id="ARBA00037124"/>
    </source>
</evidence>
<comment type="similarity">
    <text evidence="3">Belongs to the short-chain dehydrogenases/reductases (SDR) family.</text>
</comment>
<dbReference type="SUPFAM" id="SSF51735">
    <property type="entry name" value="NAD(P)-binding Rossmann-fold domains"/>
    <property type="match status" value="1"/>
</dbReference>
<comment type="catalytic activity">
    <reaction evidence="19">
        <text>a (2E)-enoyl-CoA + NADPH + H(+) = a 2,3-saturated acyl-CoA + NADP(+)</text>
        <dbReference type="Rhea" id="RHEA:33763"/>
        <dbReference type="ChEBI" id="CHEBI:15378"/>
        <dbReference type="ChEBI" id="CHEBI:57783"/>
        <dbReference type="ChEBI" id="CHEBI:58349"/>
        <dbReference type="ChEBI" id="CHEBI:58856"/>
        <dbReference type="ChEBI" id="CHEBI:65111"/>
        <dbReference type="EC" id="1.3.1.38"/>
    </reaction>
    <physiologicalReaction direction="left-to-right" evidence="19">
        <dbReference type="Rhea" id="RHEA:33764"/>
    </physiologicalReaction>
</comment>
<evidence type="ECO:0000256" key="8">
    <source>
        <dbReference type="ARBA" id="ARBA00023002"/>
    </source>
</evidence>
<evidence type="ECO:0000256" key="10">
    <source>
        <dbReference type="ARBA" id="ARBA00023140"/>
    </source>
</evidence>
<evidence type="ECO:0000256" key="1">
    <source>
        <dbReference type="ARBA" id="ARBA00004275"/>
    </source>
</evidence>
<dbReference type="EC" id="1.3.1.38" evidence="14"/>
<dbReference type="InterPro" id="IPR052388">
    <property type="entry name" value="Peroxisomal_t2-enoyl-CoA_red"/>
</dbReference>
<keyword evidence="5" id="KW-0597">Phosphoprotein</keyword>
<evidence type="ECO:0000256" key="16">
    <source>
        <dbReference type="ARBA" id="ARBA00047570"/>
    </source>
</evidence>
<comment type="catalytic activity">
    <reaction evidence="16">
        <text>(2E)-dodecenoyl-CoA + NADPH + H(+) = dodecanoyl-CoA + NADP(+)</text>
        <dbReference type="Rhea" id="RHEA:44964"/>
        <dbReference type="ChEBI" id="CHEBI:15378"/>
        <dbReference type="ChEBI" id="CHEBI:57330"/>
        <dbReference type="ChEBI" id="CHEBI:57375"/>
        <dbReference type="ChEBI" id="CHEBI:57783"/>
        <dbReference type="ChEBI" id="CHEBI:58349"/>
    </reaction>
    <physiologicalReaction direction="left-to-right" evidence="16">
        <dbReference type="Rhea" id="RHEA:44965"/>
    </physiologicalReaction>
</comment>
<evidence type="ECO:0000256" key="6">
    <source>
        <dbReference type="ARBA" id="ARBA00022832"/>
    </source>
</evidence>
<evidence type="ECO:0000256" key="7">
    <source>
        <dbReference type="ARBA" id="ARBA00022857"/>
    </source>
</evidence>
<evidence type="ECO:0000256" key="9">
    <source>
        <dbReference type="ARBA" id="ARBA00023098"/>
    </source>
</evidence>
<dbReference type="FunFam" id="3.40.50.720:FF:000084">
    <property type="entry name" value="Short-chain dehydrogenase reductase"/>
    <property type="match status" value="1"/>
</dbReference>
<comment type="subunit">
    <text evidence="13">Interacts with PEX5, probably required to target it into peroxisomes.</text>
</comment>
<dbReference type="EMBL" id="JELY01003720">
    <property type="protein sequence ID" value="KYF46686.1"/>
    <property type="molecule type" value="Genomic_DNA"/>
</dbReference>
<comment type="function">
    <text evidence="12">Participates in chain elongation of fatty acids. Catalyzes the reduction of trans-2-enoyl-CoAs of varying chain lengths from 6:1 to 16:1, having maximum activity with 10:1 CoA. Has no 2,4-dienoyl-CoA reductase activity.</text>
</comment>
<keyword evidence="10" id="KW-0576">Peroxisome</keyword>
<comment type="subcellular location">
    <subcellularLocation>
        <location evidence="1">Peroxisome</location>
    </subcellularLocation>
</comment>
<dbReference type="InterPro" id="IPR002347">
    <property type="entry name" value="SDR_fam"/>
</dbReference>
<dbReference type="PROSITE" id="PS51257">
    <property type="entry name" value="PROKAR_LIPOPROTEIN"/>
    <property type="match status" value="1"/>
</dbReference>
<evidence type="ECO:0000256" key="15">
    <source>
        <dbReference type="ARBA" id="ARBA00041063"/>
    </source>
</evidence>
<keyword evidence="9" id="KW-0443">Lipid metabolism</keyword>
<keyword evidence="4" id="KW-0444">Lipid biosynthesis</keyword>
<dbReference type="GO" id="GO:0019166">
    <property type="term" value="F:trans-2-enoyl-CoA reductase (NADPH) activity"/>
    <property type="evidence" value="ECO:0007669"/>
    <property type="project" value="UniProtKB-EC"/>
</dbReference>
<feature type="non-terminal residue" evidence="22">
    <location>
        <position position="255"/>
    </location>
</feature>
<comment type="pathway">
    <text evidence="2">Lipid metabolism.</text>
</comment>